<dbReference type="EMBL" id="CP045725">
    <property type="protein sequence ID" value="QGF23251.1"/>
    <property type="molecule type" value="Genomic_DNA"/>
</dbReference>
<dbReference type="InterPro" id="IPR002930">
    <property type="entry name" value="GCV_H"/>
</dbReference>
<dbReference type="PROSITE" id="PS50968">
    <property type="entry name" value="BIOTINYL_LIPOYL"/>
    <property type="match status" value="1"/>
</dbReference>
<evidence type="ECO:0000256" key="2">
    <source>
        <dbReference type="ARBA" id="ARBA00022823"/>
    </source>
</evidence>
<protein>
    <recommendedName>
        <fullName evidence="3">Glycine cleavage system H protein</fullName>
    </recommendedName>
</protein>
<evidence type="ECO:0000256" key="1">
    <source>
        <dbReference type="ARBA" id="ARBA00009249"/>
    </source>
</evidence>
<comment type="subunit">
    <text evidence="3">The glycine cleavage system is composed of four proteins: P, T, L and H.</text>
</comment>
<name>A0A5Q2FA45_9ACTN</name>
<dbReference type="GO" id="GO:0019464">
    <property type="term" value="P:glycine decarboxylation via glycine cleavage system"/>
    <property type="evidence" value="ECO:0007669"/>
    <property type="project" value="UniProtKB-UniRule"/>
</dbReference>
<dbReference type="InterPro" id="IPR000089">
    <property type="entry name" value="Biotin_lipoyl"/>
</dbReference>
<dbReference type="NCBIfam" id="TIGR00527">
    <property type="entry name" value="gcvH"/>
    <property type="match status" value="1"/>
</dbReference>
<dbReference type="InterPro" id="IPR017453">
    <property type="entry name" value="GCV_H_sub"/>
</dbReference>
<evidence type="ECO:0000256" key="4">
    <source>
        <dbReference type="PIRSR" id="PIRSR617453-50"/>
    </source>
</evidence>
<dbReference type="CDD" id="cd06848">
    <property type="entry name" value="GCS_H"/>
    <property type="match status" value="1"/>
</dbReference>
<dbReference type="SUPFAM" id="SSF51230">
    <property type="entry name" value="Single hybrid motif"/>
    <property type="match status" value="1"/>
</dbReference>
<reference evidence="6 7" key="1">
    <citation type="submission" date="2019-10" db="EMBL/GenBank/DDBJ databases">
        <title>Genomic analysis of Raineyella sp. CBA3103.</title>
        <authorList>
            <person name="Roh S.W."/>
        </authorList>
    </citation>
    <scope>NUCLEOTIDE SEQUENCE [LARGE SCALE GENOMIC DNA]</scope>
    <source>
        <strain evidence="6 7">CBA3103</strain>
    </source>
</reference>
<gene>
    <name evidence="3 6" type="primary">gcvH</name>
    <name evidence="6" type="ORF">Rai3103_05765</name>
</gene>
<dbReference type="PROSITE" id="PS00189">
    <property type="entry name" value="LIPOYL"/>
    <property type="match status" value="1"/>
</dbReference>
<accession>A0A5Q2FA45</accession>
<dbReference type="GO" id="GO:0005960">
    <property type="term" value="C:glycine cleavage complex"/>
    <property type="evidence" value="ECO:0007669"/>
    <property type="project" value="InterPro"/>
</dbReference>
<evidence type="ECO:0000313" key="6">
    <source>
        <dbReference type="EMBL" id="QGF23251.1"/>
    </source>
</evidence>
<dbReference type="GO" id="GO:0005829">
    <property type="term" value="C:cytosol"/>
    <property type="evidence" value="ECO:0007669"/>
    <property type="project" value="TreeGrafter"/>
</dbReference>
<dbReference type="PANTHER" id="PTHR11715:SF3">
    <property type="entry name" value="GLYCINE CLEAVAGE SYSTEM H PROTEIN-RELATED"/>
    <property type="match status" value="1"/>
</dbReference>
<comment type="similarity">
    <text evidence="1 3">Belongs to the GcvH family.</text>
</comment>
<comment type="function">
    <text evidence="3">The glycine cleavage system catalyzes the degradation of glycine. The H protein shuttles the methylamine group of glycine from the P protein to the T protein.</text>
</comment>
<dbReference type="InterPro" id="IPR011053">
    <property type="entry name" value="Single_hybrid_motif"/>
</dbReference>
<evidence type="ECO:0000259" key="5">
    <source>
        <dbReference type="PROSITE" id="PS50968"/>
    </source>
</evidence>
<dbReference type="NCBIfam" id="NF002270">
    <property type="entry name" value="PRK01202.1"/>
    <property type="match status" value="1"/>
</dbReference>
<dbReference type="PANTHER" id="PTHR11715">
    <property type="entry name" value="GLYCINE CLEAVAGE SYSTEM H PROTEIN"/>
    <property type="match status" value="1"/>
</dbReference>
<dbReference type="InterPro" id="IPR033753">
    <property type="entry name" value="GCV_H/Fam206"/>
</dbReference>
<dbReference type="InterPro" id="IPR003016">
    <property type="entry name" value="2-oxoA_DH_lipoyl-BS"/>
</dbReference>
<dbReference type="Gene3D" id="2.40.50.100">
    <property type="match status" value="1"/>
</dbReference>
<feature type="modified residue" description="N6-lipoyllysine" evidence="3 4">
    <location>
        <position position="64"/>
    </location>
</feature>
<dbReference type="Pfam" id="PF01597">
    <property type="entry name" value="GCV_H"/>
    <property type="match status" value="1"/>
</dbReference>
<comment type="cofactor">
    <cofactor evidence="3">
        <name>(R)-lipoate</name>
        <dbReference type="ChEBI" id="CHEBI:83088"/>
    </cofactor>
    <text evidence="3">Binds 1 lipoyl cofactor covalently.</text>
</comment>
<organism evidence="6 7">
    <name type="scientific">Raineyella fluvialis</name>
    <dbReference type="NCBI Taxonomy" id="2662261"/>
    <lineage>
        <taxon>Bacteria</taxon>
        <taxon>Bacillati</taxon>
        <taxon>Actinomycetota</taxon>
        <taxon>Actinomycetes</taxon>
        <taxon>Propionibacteriales</taxon>
        <taxon>Propionibacteriaceae</taxon>
        <taxon>Raineyella</taxon>
    </lineage>
</organism>
<dbReference type="AlphaFoldDB" id="A0A5Q2FA45"/>
<feature type="domain" description="Lipoyl-binding" evidence="5">
    <location>
        <begin position="23"/>
        <end position="105"/>
    </location>
</feature>
<sequence>MSTIRSGYRYSEDHEWLDTSASPARVGISAVAAEELGDVVHLELPEVGAEVTAGEPCGEVESTKSVADIYAPVSGTVVEINDAVLDDPAVVNEDPYGAGWLFSVEVSTEGSLLTAEEYAEKNGGELT</sequence>
<dbReference type="KEGG" id="rain:Rai3103_05765"/>
<evidence type="ECO:0000313" key="7">
    <source>
        <dbReference type="Proteomes" id="UP000386847"/>
    </source>
</evidence>
<dbReference type="RefSeq" id="WP_153571782.1">
    <property type="nucleotide sequence ID" value="NZ_CP045725.1"/>
</dbReference>
<dbReference type="GO" id="GO:0009249">
    <property type="term" value="P:protein lipoylation"/>
    <property type="evidence" value="ECO:0007669"/>
    <property type="project" value="TreeGrafter"/>
</dbReference>
<dbReference type="Proteomes" id="UP000386847">
    <property type="component" value="Chromosome"/>
</dbReference>
<dbReference type="HAMAP" id="MF_00272">
    <property type="entry name" value="GcvH"/>
    <property type="match status" value="1"/>
</dbReference>
<evidence type="ECO:0000256" key="3">
    <source>
        <dbReference type="HAMAP-Rule" id="MF_00272"/>
    </source>
</evidence>
<keyword evidence="7" id="KW-1185">Reference proteome</keyword>
<keyword evidence="2 3" id="KW-0450">Lipoyl</keyword>
<proteinExistence type="inferred from homology"/>